<evidence type="ECO:0000259" key="2">
    <source>
        <dbReference type="Pfam" id="PF02179"/>
    </source>
</evidence>
<name>A0A4S8LKK1_DENBC</name>
<accession>A0A4S8LKK1</accession>
<dbReference type="Proteomes" id="UP000297245">
    <property type="component" value="Unassembled WGS sequence"/>
</dbReference>
<feature type="region of interest" description="Disordered" evidence="1">
    <location>
        <begin position="611"/>
        <end position="743"/>
    </location>
</feature>
<dbReference type="OrthoDB" id="333905at2759"/>
<evidence type="ECO:0000313" key="4">
    <source>
        <dbReference type="Proteomes" id="UP000297245"/>
    </source>
</evidence>
<feature type="region of interest" description="Disordered" evidence="1">
    <location>
        <begin position="468"/>
        <end position="492"/>
    </location>
</feature>
<feature type="region of interest" description="Disordered" evidence="1">
    <location>
        <begin position="216"/>
        <end position="269"/>
    </location>
</feature>
<gene>
    <name evidence="3" type="ORF">K435DRAFT_969091</name>
</gene>
<feature type="region of interest" description="Disordered" evidence="1">
    <location>
        <begin position="68"/>
        <end position="91"/>
    </location>
</feature>
<dbReference type="EMBL" id="ML179367">
    <property type="protein sequence ID" value="THU89433.1"/>
    <property type="molecule type" value="Genomic_DNA"/>
</dbReference>
<dbReference type="SUPFAM" id="SSF63491">
    <property type="entry name" value="BAG domain"/>
    <property type="match status" value="1"/>
</dbReference>
<feature type="compositionally biased region" description="Polar residues" evidence="1">
    <location>
        <begin position="690"/>
        <end position="705"/>
    </location>
</feature>
<feature type="compositionally biased region" description="Polar residues" evidence="1">
    <location>
        <begin position="241"/>
        <end position="262"/>
    </location>
</feature>
<evidence type="ECO:0000256" key="1">
    <source>
        <dbReference type="SAM" id="MobiDB-lite"/>
    </source>
</evidence>
<feature type="compositionally biased region" description="Polar residues" evidence="1">
    <location>
        <begin position="656"/>
        <end position="665"/>
    </location>
</feature>
<feature type="region of interest" description="Disordered" evidence="1">
    <location>
        <begin position="300"/>
        <end position="368"/>
    </location>
</feature>
<sequence length="743" mass="82798">MSSPLCPQYHPLLSNDLYSRPSLNPRDRYLAALAEAKAAEADYLAAEALQQEEEALRRRLEEIQLQKRRDQTFHHSHPIDSYSYDRPSQDRFSPLHRETQEEELRQVVAARQRELEAIRRRRELEEAEAIVAPKRTQEERKLELLNRRREGAEAIVAPKRTQEERKLELLTRRREEAEAIVAPKRTQEERKLELLTRRREKEERRLLAVLREEQQVEETRRLAQPPETSFAHPVVKPVMNPQKNPRSQLQGRVSQAQSTATQPRRRPNTHLASIGISLSTEPSPAFGRLEATLNSLFERVTKSKNDTQTKQTAAAPQKPVRSTFVESQARPNALSQSSEPQPSARAPTPATSRKEKLENHSLSNKGTVELHDTIQSFLNALTGEVSTHSKTKPGKVSSSSVPPASSSVPSSSFKGKEKSVDKSTRDLDLDATESTSSTDILKSIDAVRNIETSFLAVQSEFVFPPQLDFTPTSSRSPSRSRHSENGDESLTAPTSSLLKLAYTSRNHSVRYYEQNLSTLLARLDGVESFGNEEVRGRRKEVVARVEKALEDLDGEIEGRWKSTVAKEEREEGRDVSDHSFQESSLLGVPGAFNPVEATSTANVEVDSDRVEVVSGQQGGAEALQESVSDVTGNMPGSFEGKTESEQDDQEEENSQASASVVSYPSPTEMVPPSSLSASSSVATIRPSFVEPQSTPEPESRPSTRASDLEDVDTFLIPASAPSVIEKRPSYRDDGDSDWSEVEA</sequence>
<dbReference type="Gene3D" id="1.20.58.120">
    <property type="entry name" value="BAG domain"/>
    <property type="match status" value="1"/>
</dbReference>
<feature type="region of interest" description="Disordered" evidence="1">
    <location>
        <begin position="385"/>
        <end position="435"/>
    </location>
</feature>
<feature type="compositionally biased region" description="Polar residues" evidence="1">
    <location>
        <begin position="324"/>
        <end position="341"/>
    </location>
</feature>
<dbReference type="InterPro" id="IPR036533">
    <property type="entry name" value="BAG_dom_sf"/>
</dbReference>
<feature type="compositionally biased region" description="Basic and acidic residues" evidence="1">
    <location>
        <begin position="414"/>
        <end position="428"/>
    </location>
</feature>
<feature type="compositionally biased region" description="Acidic residues" evidence="1">
    <location>
        <begin position="734"/>
        <end position="743"/>
    </location>
</feature>
<protein>
    <recommendedName>
        <fullName evidence="2">BAG domain-containing protein</fullName>
    </recommendedName>
</protein>
<feature type="compositionally biased region" description="Low complexity" evidence="1">
    <location>
        <begin position="396"/>
        <end position="412"/>
    </location>
</feature>
<dbReference type="GO" id="GO:0051087">
    <property type="term" value="F:protein-folding chaperone binding"/>
    <property type="evidence" value="ECO:0007669"/>
    <property type="project" value="InterPro"/>
</dbReference>
<feature type="compositionally biased region" description="Low complexity" evidence="1">
    <location>
        <begin position="670"/>
        <end position="682"/>
    </location>
</feature>
<keyword evidence="4" id="KW-1185">Reference proteome</keyword>
<feature type="domain" description="BAG" evidence="2">
    <location>
        <begin position="508"/>
        <end position="553"/>
    </location>
</feature>
<dbReference type="Pfam" id="PF02179">
    <property type="entry name" value="BAG"/>
    <property type="match status" value="1"/>
</dbReference>
<dbReference type="AlphaFoldDB" id="A0A4S8LKK1"/>
<evidence type="ECO:0000313" key="3">
    <source>
        <dbReference type="EMBL" id="THU89433.1"/>
    </source>
</evidence>
<reference evidence="3 4" key="1">
    <citation type="journal article" date="2019" name="Nat. Ecol. Evol.">
        <title>Megaphylogeny resolves global patterns of mushroom evolution.</title>
        <authorList>
            <person name="Varga T."/>
            <person name="Krizsan K."/>
            <person name="Foldi C."/>
            <person name="Dima B."/>
            <person name="Sanchez-Garcia M."/>
            <person name="Sanchez-Ramirez S."/>
            <person name="Szollosi G.J."/>
            <person name="Szarkandi J.G."/>
            <person name="Papp V."/>
            <person name="Albert L."/>
            <person name="Andreopoulos W."/>
            <person name="Angelini C."/>
            <person name="Antonin V."/>
            <person name="Barry K.W."/>
            <person name="Bougher N.L."/>
            <person name="Buchanan P."/>
            <person name="Buyck B."/>
            <person name="Bense V."/>
            <person name="Catcheside P."/>
            <person name="Chovatia M."/>
            <person name="Cooper J."/>
            <person name="Damon W."/>
            <person name="Desjardin D."/>
            <person name="Finy P."/>
            <person name="Geml J."/>
            <person name="Haridas S."/>
            <person name="Hughes K."/>
            <person name="Justo A."/>
            <person name="Karasinski D."/>
            <person name="Kautmanova I."/>
            <person name="Kiss B."/>
            <person name="Kocsube S."/>
            <person name="Kotiranta H."/>
            <person name="LaButti K.M."/>
            <person name="Lechner B.E."/>
            <person name="Liimatainen K."/>
            <person name="Lipzen A."/>
            <person name="Lukacs Z."/>
            <person name="Mihaltcheva S."/>
            <person name="Morgado L.N."/>
            <person name="Niskanen T."/>
            <person name="Noordeloos M.E."/>
            <person name="Ohm R.A."/>
            <person name="Ortiz-Santana B."/>
            <person name="Ovrebo C."/>
            <person name="Racz N."/>
            <person name="Riley R."/>
            <person name="Savchenko A."/>
            <person name="Shiryaev A."/>
            <person name="Soop K."/>
            <person name="Spirin V."/>
            <person name="Szebenyi C."/>
            <person name="Tomsovsky M."/>
            <person name="Tulloss R.E."/>
            <person name="Uehling J."/>
            <person name="Grigoriev I.V."/>
            <person name="Vagvolgyi C."/>
            <person name="Papp T."/>
            <person name="Martin F.M."/>
            <person name="Miettinen O."/>
            <person name="Hibbett D.S."/>
            <person name="Nagy L.G."/>
        </authorList>
    </citation>
    <scope>NUCLEOTIDE SEQUENCE [LARGE SCALE GENOMIC DNA]</scope>
    <source>
        <strain evidence="3 4">CBS 962.96</strain>
    </source>
</reference>
<organism evidence="3 4">
    <name type="scientific">Dendrothele bispora (strain CBS 962.96)</name>
    <dbReference type="NCBI Taxonomy" id="1314807"/>
    <lineage>
        <taxon>Eukaryota</taxon>
        <taxon>Fungi</taxon>
        <taxon>Dikarya</taxon>
        <taxon>Basidiomycota</taxon>
        <taxon>Agaricomycotina</taxon>
        <taxon>Agaricomycetes</taxon>
        <taxon>Agaricomycetidae</taxon>
        <taxon>Agaricales</taxon>
        <taxon>Agaricales incertae sedis</taxon>
        <taxon>Dendrothele</taxon>
    </lineage>
</organism>
<dbReference type="InterPro" id="IPR003103">
    <property type="entry name" value="BAG_domain"/>
</dbReference>
<feature type="compositionally biased region" description="Basic and acidic residues" evidence="1">
    <location>
        <begin position="724"/>
        <end position="733"/>
    </location>
</feature>
<proteinExistence type="predicted"/>